<dbReference type="RefSeq" id="WP_062627045.1">
    <property type="nucleotide sequence ID" value="NZ_AP018738.1"/>
</dbReference>
<organism evidence="3 4">
    <name type="scientific">Ferriphaselus amnicola</name>
    <dbReference type="NCBI Taxonomy" id="1188319"/>
    <lineage>
        <taxon>Bacteria</taxon>
        <taxon>Pseudomonadati</taxon>
        <taxon>Pseudomonadota</taxon>
        <taxon>Betaproteobacteria</taxon>
        <taxon>Nitrosomonadales</taxon>
        <taxon>Gallionellaceae</taxon>
        <taxon>Ferriphaselus</taxon>
    </lineage>
</organism>
<dbReference type="InterPro" id="IPR036282">
    <property type="entry name" value="Glutathione-S-Trfase_C_sf"/>
</dbReference>
<dbReference type="SUPFAM" id="SSF52833">
    <property type="entry name" value="Thioredoxin-like"/>
    <property type="match status" value="1"/>
</dbReference>
<gene>
    <name evidence="3" type="ORF">OYT1_ch1216</name>
</gene>
<dbReference type="InterPro" id="IPR010987">
    <property type="entry name" value="Glutathione-S-Trfase_C-like"/>
</dbReference>
<dbReference type="SFLD" id="SFLDS00019">
    <property type="entry name" value="Glutathione_Transferase_(cytos"/>
    <property type="match status" value="1"/>
</dbReference>
<dbReference type="Proteomes" id="UP000033070">
    <property type="component" value="Chromosome"/>
</dbReference>
<feature type="domain" description="GST C-terminal" evidence="2">
    <location>
        <begin position="84"/>
        <end position="204"/>
    </location>
</feature>
<sequence>MKLLGTQTSPYVRKVRLVLLEKHITHDYLIDAPRDAGSQVARVNPLGRIPALILDDEICVFDSPVIAEYADTLNDTPILIPRDDALARMQVKRWEALADGIMDSAVAVRNERVRPEEKQEPNNITLHNNAVTRALAYAAELLGEHEFCTGKALTLADLALVSALVYLDLRQPERDWRSAHANLAAWFARMAERESVKISLAEQP</sequence>
<dbReference type="Gene3D" id="1.20.1050.10">
    <property type="match status" value="1"/>
</dbReference>
<evidence type="ECO:0000259" key="2">
    <source>
        <dbReference type="PROSITE" id="PS50405"/>
    </source>
</evidence>
<dbReference type="PROSITE" id="PS50404">
    <property type="entry name" value="GST_NTER"/>
    <property type="match status" value="1"/>
</dbReference>
<dbReference type="InterPro" id="IPR040079">
    <property type="entry name" value="Glutathione_S-Trfase"/>
</dbReference>
<evidence type="ECO:0000313" key="4">
    <source>
        <dbReference type="Proteomes" id="UP000033070"/>
    </source>
</evidence>
<dbReference type="PANTHER" id="PTHR43968:SF6">
    <property type="entry name" value="GLUTATHIONE S-TRANSFERASE OMEGA"/>
    <property type="match status" value="1"/>
</dbReference>
<dbReference type="Pfam" id="PF13409">
    <property type="entry name" value="GST_N_2"/>
    <property type="match status" value="1"/>
</dbReference>
<reference evidence="3 4" key="1">
    <citation type="submission" date="2018-06" db="EMBL/GenBank/DDBJ databases">
        <title>OYT1 Genome Sequencing.</title>
        <authorList>
            <person name="Kato S."/>
            <person name="Itoh T."/>
            <person name="Ohkuma M."/>
        </authorList>
    </citation>
    <scope>NUCLEOTIDE SEQUENCE [LARGE SCALE GENOMIC DNA]</scope>
    <source>
        <strain evidence="3 4">OYT1</strain>
    </source>
</reference>
<dbReference type="SUPFAM" id="SSF47616">
    <property type="entry name" value="GST C-terminal domain-like"/>
    <property type="match status" value="1"/>
</dbReference>
<dbReference type="OrthoDB" id="8634103at2"/>
<dbReference type="InterPro" id="IPR050983">
    <property type="entry name" value="GST_Omega/HSP26"/>
</dbReference>
<evidence type="ECO:0000259" key="1">
    <source>
        <dbReference type="PROSITE" id="PS50404"/>
    </source>
</evidence>
<proteinExistence type="predicted"/>
<accession>A0A2Z6GC78</accession>
<dbReference type="PROSITE" id="PS50405">
    <property type="entry name" value="GST_CTER"/>
    <property type="match status" value="1"/>
</dbReference>
<name>A0A2Z6GC78_9PROT</name>
<dbReference type="PANTHER" id="PTHR43968">
    <property type="match status" value="1"/>
</dbReference>
<keyword evidence="4" id="KW-1185">Reference proteome</keyword>
<dbReference type="EMBL" id="AP018738">
    <property type="protein sequence ID" value="BBE50775.1"/>
    <property type="molecule type" value="Genomic_DNA"/>
</dbReference>
<feature type="domain" description="GST N-terminal" evidence="1">
    <location>
        <begin position="1"/>
        <end position="78"/>
    </location>
</feature>
<protein>
    <submittedName>
        <fullName evidence="3">Putative GST-like protein YibF</fullName>
    </submittedName>
</protein>
<dbReference type="KEGG" id="fam:OYT1_ch1216"/>
<dbReference type="STRING" id="1188319.OYT1_01876"/>
<dbReference type="InterPro" id="IPR004045">
    <property type="entry name" value="Glutathione_S-Trfase_N"/>
</dbReference>
<dbReference type="InterPro" id="IPR036249">
    <property type="entry name" value="Thioredoxin-like_sf"/>
</dbReference>
<dbReference type="AlphaFoldDB" id="A0A2Z6GC78"/>
<dbReference type="GO" id="GO:0005737">
    <property type="term" value="C:cytoplasm"/>
    <property type="evidence" value="ECO:0007669"/>
    <property type="project" value="TreeGrafter"/>
</dbReference>
<dbReference type="CDD" id="cd03205">
    <property type="entry name" value="GST_C_6"/>
    <property type="match status" value="1"/>
</dbReference>
<dbReference type="Pfam" id="PF13410">
    <property type="entry name" value="GST_C_2"/>
    <property type="match status" value="1"/>
</dbReference>
<dbReference type="SFLD" id="SFLDG00358">
    <property type="entry name" value="Main_(cytGST)"/>
    <property type="match status" value="1"/>
</dbReference>
<dbReference type="Gene3D" id="3.40.30.10">
    <property type="entry name" value="Glutaredoxin"/>
    <property type="match status" value="1"/>
</dbReference>
<evidence type="ECO:0000313" key="3">
    <source>
        <dbReference type="EMBL" id="BBE50775.1"/>
    </source>
</evidence>